<dbReference type="PANTHER" id="PTHR31594">
    <property type="entry name" value="AIG1-TYPE G DOMAIN-CONTAINING PROTEIN"/>
    <property type="match status" value="1"/>
</dbReference>
<keyword evidence="4" id="KW-1185">Reference proteome</keyword>
<protein>
    <recommendedName>
        <fullName evidence="2">Stonustoxin-like helical domain-containing protein</fullName>
    </recommendedName>
</protein>
<feature type="compositionally biased region" description="Polar residues" evidence="1">
    <location>
        <begin position="328"/>
        <end position="346"/>
    </location>
</feature>
<evidence type="ECO:0000259" key="2">
    <source>
        <dbReference type="Pfam" id="PF21109"/>
    </source>
</evidence>
<name>A0AAW0MNY5_9GOBI</name>
<sequence>MASDHVTVAALGRPFKLGMLYDARRDQLIEGSTLWDPNTLERMTARKPQQYSNFDITESDSTEVKTSLLEVEASLSASVLCGLLEAKGSGQYLHETQEFKNQCRVTFHYKATTHFEQLQLTSDDCEKLQDRSVLESGLATHVVTGIEYGGHTFFVFDTPKQQSLSGNISVGLVTDAQDILDELTDFQIRCNDCLSVDAVGKFPQLKQSLLTFQNLCRCYHSELQRQMADVCPAIREGKVHENVLRRVFDQRINSPFSHDKLEQWMEHKEREINVVESMLEIMKDVPVLSTQAELDAKQRRTTDAHSQTPERATSLQPTQHQLHRGLQLGTSDNLTASYTEDSSTES</sequence>
<dbReference type="Pfam" id="PF21109">
    <property type="entry name" value="Stonustoxin_helical"/>
    <property type="match status" value="1"/>
</dbReference>
<feature type="domain" description="Stonustoxin-like helical" evidence="2">
    <location>
        <begin position="178"/>
        <end position="273"/>
    </location>
</feature>
<accession>A0AAW0MNY5</accession>
<evidence type="ECO:0000313" key="4">
    <source>
        <dbReference type="Proteomes" id="UP001460270"/>
    </source>
</evidence>
<feature type="compositionally biased region" description="Polar residues" evidence="1">
    <location>
        <begin position="304"/>
        <end position="320"/>
    </location>
</feature>
<proteinExistence type="predicted"/>
<evidence type="ECO:0000313" key="3">
    <source>
        <dbReference type="EMBL" id="KAK7879938.1"/>
    </source>
</evidence>
<gene>
    <name evidence="3" type="ORF">WMY93_033393</name>
</gene>
<dbReference type="InterPro" id="IPR048997">
    <property type="entry name" value="Stonustoxin-like_helical"/>
</dbReference>
<dbReference type="AlphaFoldDB" id="A0AAW0MNY5"/>
<dbReference type="Proteomes" id="UP001460270">
    <property type="component" value="Unassembled WGS sequence"/>
</dbReference>
<organism evidence="3 4">
    <name type="scientific">Mugilogobius chulae</name>
    <name type="common">yellowstripe goby</name>
    <dbReference type="NCBI Taxonomy" id="88201"/>
    <lineage>
        <taxon>Eukaryota</taxon>
        <taxon>Metazoa</taxon>
        <taxon>Chordata</taxon>
        <taxon>Craniata</taxon>
        <taxon>Vertebrata</taxon>
        <taxon>Euteleostomi</taxon>
        <taxon>Actinopterygii</taxon>
        <taxon>Neopterygii</taxon>
        <taxon>Teleostei</taxon>
        <taxon>Neoteleostei</taxon>
        <taxon>Acanthomorphata</taxon>
        <taxon>Gobiaria</taxon>
        <taxon>Gobiiformes</taxon>
        <taxon>Gobioidei</taxon>
        <taxon>Gobiidae</taxon>
        <taxon>Gobionellinae</taxon>
        <taxon>Mugilogobius</taxon>
    </lineage>
</organism>
<evidence type="ECO:0000256" key="1">
    <source>
        <dbReference type="SAM" id="MobiDB-lite"/>
    </source>
</evidence>
<comment type="caution">
    <text evidence="3">The sequence shown here is derived from an EMBL/GenBank/DDBJ whole genome shotgun (WGS) entry which is preliminary data.</text>
</comment>
<dbReference type="InterPro" id="IPR052090">
    <property type="entry name" value="Cytolytic_pore-forming_toxin"/>
</dbReference>
<reference evidence="4" key="1">
    <citation type="submission" date="2024-04" db="EMBL/GenBank/DDBJ databases">
        <title>Salinicola lusitanus LLJ914,a marine bacterium isolated from the Okinawa Trough.</title>
        <authorList>
            <person name="Li J."/>
        </authorList>
    </citation>
    <scope>NUCLEOTIDE SEQUENCE [LARGE SCALE GENOMIC DNA]</scope>
</reference>
<feature type="region of interest" description="Disordered" evidence="1">
    <location>
        <begin position="295"/>
        <end position="346"/>
    </location>
</feature>
<dbReference type="PANTHER" id="PTHR31594:SF16">
    <property type="entry name" value="SI:CH211-281L24.3"/>
    <property type="match status" value="1"/>
</dbReference>
<dbReference type="EMBL" id="JBBPFD010000169">
    <property type="protein sequence ID" value="KAK7879938.1"/>
    <property type="molecule type" value="Genomic_DNA"/>
</dbReference>